<accession>A0A7W5DPA7</accession>
<feature type="domain" description="Formyl transferase C-terminal" evidence="7">
    <location>
        <begin position="210"/>
        <end position="311"/>
    </location>
</feature>
<dbReference type="InterPro" id="IPR005794">
    <property type="entry name" value="Fmt"/>
</dbReference>
<feature type="domain" description="Formyl transferase N-terminal" evidence="6">
    <location>
        <begin position="7"/>
        <end position="182"/>
    </location>
</feature>
<dbReference type="InterPro" id="IPR044135">
    <property type="entry name" value="Met-tRNA-FMT_C"/>
</dbReference>
<dbReference type="InterPro" id="IPR036477">
    <property type="entry name" value="Formyl_transf_N_sf"/>
</dbReference>
<dbReference type="Pfam" id="PF02911">
    <property type="entry name" value="Formyl_trans_C"/>
    <property type="match status" value="1"/>
</dbReference>
<dbReference type="AlphaFoldDB" id="A0A7W5DPA7"/>
<evidence type="ECO:0000256" key="2">
    <source>
        <dbReference type="ARBA" id="ARBA00012261"/>
    </source>
</evidence>
<dbReference type="GO" id="GO:0004479">
    <property type="term" value="F:methionyl-tRNA formyltransferase activity"/>
    <property type="evidence" value="ECO:0007669"/>
    <property type="project" value="UniProtKB-UniRule"/>
</dbReference>
<comment type="similarity">
    <text evidence="1 5">Belongs to the Fmt family.</text>
</comment>
<dbReference type="EC" id="2.1.2.9" evidence="2 5"/>
<dbReference type="RefSeq" id="WP_183412378.1">
    <property type="nucleotide sequence ID" value="NZ_JACHYB010000001.1"/>
</dbReference>
<dbReference type="InterPro" id="IPR011034">
    <property type="entry name" value="Formyl_transferase-like_C_sf"/>
</dbReference>
<dbReference type="CDD" id="cd08704">
    <property type="entry name" value="Met_tRNA_FMT_C"/>
    <property type="match status" value="1"/>
</dbReference>
<dbReference type="GO" id="GO:0005829">
    <property type="term" value="C:cytosol"/>
    <property type="evidence" value="ECO:0007669"/>
    <property type="project" value="TreeGrafter"/>
</dbReference>
<organism evidence="8 9">
    <name type="scientific">Microbacter margulisiae</name>
    <dbReference type="NCBI Taxonomy" id="1350067"/>
    <lineage>
        <taxon>Bacteria</taxon>
        <taxon>Pseudomonadati</taxon>
        <taxon>Bacteroidota</taxon>
        <taxon>Bacteroidia</taxon>
        <taxon>Bacteroidales</taxon>
        <taxon>Porphyromonadaceae</taxon>
        <taxon>Microbacter</taxon>
    </lineage>
</organism>
<proteinExistence type="inferred from homology"/>
<dbReference type="Proteomes" id="UP000544222">
    <property type="component" value="Unassembled WGS sequence"/>
</dbReference>
<sequence>MEKKDLKIVFMGTPDFAVASLRLLVENQYNVVAVITAPDKPAGRGQKVQISAVKQYALQQNLPILQPEKLKNHDFLQTLSRFKPDLQIVVAFRMLPEAVWSLPLLGTFNLHASLLPDYRGAAPINWAIINGETETGVTTFFLSHEIDTGEIILQKRIPIYDHDSAGDLHDRLMAEGSTLVLETVNLVLSEQPIQTLKQIENAVVKSAPKLFTETCKINWSKSVDQLFNFIRGLSPYPAAWSELILSDTKISSLKIFETEKEITQHQLPFGSIITDHKKIMKVAVNNGFIVIKQLQLAGKKRMITEDFLRGYQVSDNAKMI</sequence>
<keyword evidence="3 5" id="KW-0808">Transferase</keyword>
<keyword evidence="4 5" id="KW-0648">Protein biosynthesis</keyword>
<gene>
    <name evidence="5" type="primary">fmt</name>
    <name evidence="8" type="ORF">FHX64_000650</name>
</gene>
<evidence type="ECO:0000259" key="6">
    <source>
        <dbReference type="Pfam" id="PF00551"/>
    </source>
</evidence>
<dbReference type="SUPFAM" id="SSF50486">
    <property type="entry name" value="FMT C-terminal domain-like"/>
    <property type="match status" value="1"/>
</dbReference>
<dbReference type="SUPFAM" id="SSF53328">
    <property type="entry name" value="Formyltransferase"/>
    <property type="match status" value="1"/>
</dbReference>
<dbReference type="EMBL" id="JACHYB010000001">
    <property type="protein sequence ID" value="MBB3186487.1"/>
    <property type="molecule type" value="Genomic_DNA"/>
</dbReference>
<dbReference type="InterPro" id="IPR002376">
    <property type="entry name" value="Formyl_transf_N"/>
</dbReference>
<protein>
    <recommendedName>
        <fullName evidence="2 5">Methionyl-tRNA formyltransferase</fullName>
        <ecNumber evidence="2 5">2.1.2.9</ecNumber>
    </recommendedName>
</protein>
<evidence type="ECO:0000256" key="1">
    <source>
        <dbReference type="ARBA" id="ARBA00010699"/>
    </source>
</evidence>
<evidence type="ECO:0000313" key="9">
    <source>
        <dbReference type="Proteomes" id="UP000544222"/>
    </source>
</evidence>
<comment type="caution">
    <text evidence="8">The sequence shown here is derived from an EMBL/GenBank/DDBJ whole genome shotgun (WGS) entry which is preliminary data.</text>
</comment>
<evidence type="ECO:0000259" key="7">
    <source>
        <dbReference type="Pfam" id="PF02911"/>
    </source>
</evidence>
<reference evidence="8 9" key="1">
    <citation type="submission" date="2020-08" db="EMBL/GenBank/DDBJ databases">
        <title>Genomic Encyclopedia of Type Strains, Phase IV (KMG-IV): sequencing the most valuable type-strain genomes for metagenomic binning, comparative biology and taxonomic classification.</title>
        <authorList>
            <person name="Goeker M."/>
        </authorList>
    </citation>
    <scope>NUCLEOTIDE SEQUENCE [LARGE SCALE GENOMIC DNA]</scope>
    <source>
        <strain evidence="8 9">DSM 27471</strain>
    </source>
</reference>
<dbReference type="NCBIfam" id="TIGR00460">
    <property type="entry name" value="fmt"/>
    <property type="match status" value="1"/>
</dbReference>
<name>A0A7W5DPA7_9PORP</name>
<comment type="catalytic activity">
    <reaction evidence="5">
        <text>L-methionyl-tRNA(fMet) + (6R)-10-formyltetrahydrofolate = N-formyl-L-methionyl-tRNA(fMet) + (6S)-5,6,7,8-tetrahydrofolate + H(+)</text>
        <dbReference type="Rhea" id="RHEA:24380"/>
        <dbReference type="Rhea" id="RHEA-COMP:9952"/>
        <dbReference type="Rhea" id="RHEA-COMP:9953"/>
        <dbReference type="ChEBI" id="CHEBI:15378"/>
        <dbReference type="ChEBI" id="CHEBI:57453"/>
        <dbReference type="ChEBI" id="CHEBI:78530"/>
        <dbReference type="ChEBI" id="CHEBI:78844"/>
        <dbReference type="ChEBI" id="CHEBI:195366"/>
        <dbReference type="EC" id="2.1.2.9"/>
    </reaction>
</comment>
<evidence type="ECO:0000256" key="5">
    <source>
        <dbReference type="HAMAP-Rule" id="MF_00182"/>
    </source>
</evidence>
<feature type="binding site" evidence="5">
    <location>
        <begin position="113"/>
        <end position="116"/>
    </location>
    <ligand>
        <name>(6S)-5,6,7,8-tetrahydrofolate</name>
        <dbReference type="ChEBI" id="CHEBI:57453"/>
    </ligand>
</feature>
<evidence type="ECO:0000256" key="4">
    <source>
        <dbReference type="ARBA" id="ARBA00022917"/>
    </source>
</evidence>
<dbReference type="InterPro" id="IPR005793">
    <property type="entry name" value="Formyl_trans_C"/>
</dbReference>
<dbReference type="HAMAP" id="MF_00182">
    <property type="entry name" value="Formyl_trans"/>
    <property type="match status" value="1"/>
</dbReference>
<evidence type="ECO:0000256" key="3">
    <source>
        <dbReference type="ARBA" id="ARBA00022679"/>
    </source>
</evidence>
<dbReference type="PANTHER" id="PTHR11138:SF5">
    <property type="entry name" value="METHIONYL-TRNA FORMYLTRANSFERASE, MITOCHONDRIAL"/>
    <property type="match status" value="1"/>
</dbReference>
<dbReference type="Gene3D" id="3.40.50.12230">
    <property type="match status" value="1"/>
</dbReference>
<evidence type="ECO:0000313" key="8">
    <source>
        <dbReference type="EMBL" id="MBB3186487.1"/>
    </source>
</evidence>
<dbReference type="Pfam" id="PF00551">
    <property type="entry name" value="Formyl_trans_N"/>
    <property type="match status" value="1"/>
</dbReference>
<comment type="function">
    <text evidence="5">Attaches a formyl group to the free amino group of methionyl-tRNA(fMet). The formyl group appears to play a dual role in the initiator identity of N-formylmethionyl-tRNA by promoting its recognition by IF2 and preventing the misappropriation of this tRNA by the elongation apparatus.</text>
</comment>
<dbReference type="InterPro" id="IPR041711">
    <property type="entry name" value="Met-tRNA-FMT_N"/>
</dbReference>
<dbReference type="PANTHER" id="PTHR11138">
    <property type="entry name" value="METHIONYL-TRNA FORMYLTRANSFERASE"/>
    <property type="match status" value="1"/>
</dbReference>
<dbReference type="CDD" id="cd08646">
    <property type="entry name" value="FMT_core_Met-tRNA-FMT_N"/>
    <property type="match status" value="1"/>
</dbReference>
<keyword evidence="9" id="KW-1185">Reference proteome</keyword>